<evidence type="ECO:0000313" key="2">
    <source>
        <dbReference type="EMBL" id="ADU31182.1"/>
    </source>
</evidence>
<protein>
    <submittedName>
        <fullName evidence="2">Uncharacterized protein</fullName>
    </submittedName>
</protein>
<dbReference type="STRING" id="649639.Bcell_2931"/>
<feature type="transmembrane region" description="Helical" evidence="1">
    <location>
        <begin position="7"/>
        <end position="30"/>
    </location>
</feature>
<keyword evidence="3" id="KW-1185">Reference proteome</keyword>
<evidence type="ECO:0000313" key="3">
    <source>
        <dbReference type="Proteomes" id="UP000001401"/>
    </source>
</evidence>
<dbReference type="HOGENOM" id="CLU_2822000_0_0_9"/>
<keyword evidence="1" id="KW-1133">Transmembrane helix</keyword>
<dbReference type="OrthoDB" id="2692071at2"/>
<dbReference type="AlphaFoldDB" id="E6TXW9"/>
<keyword evidence="1" id="KW-0472">Membrane</keyword>
<keyword evidence="1" id="KW-0812">Transmembrane</keyword>
<dbReference type="eggNOG" id="ENOG502ZMRT">
    <property type="taxonomic scope" value="Bacteria"/>
</dbReference>
<sequence length="66" mass="7651">MGKKMCWAVLIFTIALNVVMLQWTVVAYLGREYDLVVTYSSIGVLGAVIAFLTYLRWRKVEYRSED</sequence>
<dbReference type="Proteomes" id="UP000001401">
    <property type="component" value="Chromosome"/>
</dbReference>
<proteinExistence type="predicted"/>
<evidence type="ECO:0000256" key="1">
    <source>
        <dbReference type="SAM" id="Phobius"/>
    </source>
</evidence>
<dbReference type="RefSeq" id="WP_013489513.1">
    <property type="nucleotide sequence ID" value="NC_014829.1"/>
</dbReference>
<dbReference type="KEGG" id="bco:Bcell_2931"/>
<name>E6TXW9_EVAC2</name>
<reference evidence="2" key="1">
    <citation type="submission" date="2010-12" db="EMBL/GenBank/DDBJ databases">
        <title>Complete sequence of Bacillus cellulosilyticus DSM 2522.</title>
        <authorList>
            <consortium name="US DOE Joint Genome Institute"/>
            <person name="Lucas S."/>
            <person name="Copeland A."/>
            <person name="Lapidus A."/>
            <person name="Cheng J.-F."/>
            <person name="Bruce D."/>
            <person name="Goodwin L."/>
            <person name="Pitluck S."/>
            <person name="Chertkov O."/>
            <person name="Detter J.C."/>
            <person name="Han C."/>
            <person name="Tapia R."/>
            <person name="Land M."/>
            <person name="Hauser L."/>
            <person name="Jeffries C."/>
            <person name="Kyrpides N."/>
            <person name="Ivanova N."/>
            <person name="Mikhailova N."/>
            <person name="Brumm P."/>
            <person name="Mead D."/>
            <person name="Woyke T."/>
        </authorList>
    </citation>
    <scope>NUCLEOTIDE SEQUENCE [LARGE SCALE GENOMIC DNA]</scope>
    <source>
        <strain evidence="2">DSM 2522</strain>
    </source>
</reference>
<organism evidence="2 3">
    <name type="scientific">Evansella cellulosilytica (strain ATCC 21833 / DSM 2522 / FERM P-1141 / JCM 9156 / N-4)</name>
    <name type="common">Bacillus cellulosilyticus</name>
    <dbReference type="NCBI Taxonomy" id="649639"/>
    <lineage>
        <taxon>Bacteria</taxon>
        <taxon>Bacillati</taxon>
        <taxon>Bacillota</taxon>
        <taxon>Bacilli</taxon>
        <taxon>Bacillales</taxon>
        <taxon>Bacillaceae</taxon>
        <taxon>Evansella</taxon>
    </lineage>
</organism>
<accession>E6TXW9</accession>
<feature type="transmembrane region" description="Helical" evidence="1">
    <location>
        <begin position="36"/>
        <end position="55"/>
    </location>
</feature>
<gene>
    <name evidence="2" type="ordered locus">Bcell_2931</name>
</gene>
<dbReference type="EMBL" id="CP002394">
    <property type="protein sequence ID" value="ADU31182.1"/>
    <property type="molecule type" value="Genomic_DNA"/>
</dbReference>